<organism evidence="2 3">
    <name type="scientific">Galerina marginata (strain CBS 339.88)</name>
    <dbReference type="NCBI Taxonomy" id="685588"/>
    <lineage>
        <taxon>Eukaryota</taxon>
        <taxon>Fungi</taxon>
        <taxon>Dikarya</taxon>
        <taxon>Basidiomycota</taxon>
        <taxon>Agaricomycotina</taxon>
        <taxon>Agaricomycetes</taxon>
        <taxon>Agaricomycetidae</taxon>
        <taxon>Agaricales</taxon>
        <taxon>Agaricineae</taxon>
        <taxon>Strophariaceae</taxon>
        <taxon>Galerina</taxon>
    </lineage>
</organism>
<evidence type="ECO:0000313" key="2">
    <source>
        <dbReference type="EMBL" id="KDR81569.1"/>
    </source>
</evidence>
<evidence type="ECO:0000259" key="1">
    <source>
        <dbReference type="Pfam" id="PF14780"/>
    </source>
</evidence>
<dbReference type="Proteomes" id="UP000027222">
    <property type="component" value="Unassembled WGS sequence"/>
</dbReference>
<protein>
    <recommendedName>
        <fullName evidence="1">Nucleolus and neural progenitor protein-like N-terminal domain-containing protein</fullName>
    </recommendedName>
</protein>
<dbReference type="InterPro" id="IPR027951">
    <property type="entry name" value="Nepro_N"/>
</dbReference>
<dbReference type="PANTHER" id="PTHR34786:SF1">
    <property type="entry name" value="OS09G0504900 PROTEIN"/>
    <property type="match status" value="1"/>
</dbReference>
<dbReference type="AlphaFoldDB" id="A0A067TNT3"/>
<dbReference type="EMBL" id="KL142370">
    <property type="protein sequence ID" value="KDR81569.1"/>
    <property type="molecule type" value="Genomic_DNA"/>
</dbReference>
<dbReference type="STRING" id="685588.A0A067TNT3"/>
<proteinExistence type="predicted"/>
<name>A0A067TNT3_GALM3</name>
<keyword evidence="3" id="KW-1185">Reference proteome</keyword>
<reference evidence="3" key="1">
    <citation type="journal article" date="2014" name="Proc. Natl. Acad. Sci. U.S.A.">
        <title>Extensive sampling of basidiomycete genomes demonstrates inadequacy of the white-rot/brown-rot paradigm for wood decay fungi.</title>
        <authorList>
            <person name="Riley R."/>
            <person name="Salamov A.A."/>
            <person name="Brown D.W."/>
            <person name="Nagy L.G."/>
            <person name="Floudas D."/>
            <person name="Held B.W."/>
            <person name="Levasseur A."/>
            <person name="Lombard V."/>
            <person name="Morin E."/>
            <person name="Otillar R."/>
            <person name="Lindquist E.A."/>
            <person name="Sun H."/>
            <person name="LaButti K.M."/>
            <person name="Schmutz J."/>
            <person name="Jabbour D."/>
            <person name="Luo H."/>
            <person name="Baker S.E."/>
            <person name="Pisabarro A.G."/>
            <person name="Walton J.D."/>
            <person name="Blanchette R.A."/>
            <person name="Henrissat B."/>
            <person name="Martin F."/>
            <person name="Cullen D."/>
            <person name="Hibbett D.S."/>
            <person name="Grigoriev I.V."/>
        </authorList>
    </citation>
    <scope>NUCLEOTIDE SEQUENCE [LARGE SCALE GENOMIC DNA]</scope>
    <source>
        <strain evidence="3">CBS 339.88</strain>
    </source>
</reference>
<accession>A0A067TNT3</accession>
<gene>
    <name evidence="2" type="ORF">GALMADRAFT_239595</name>
</gene>
<sequence>MSAENIPRASIQPARYGGIDTELKNLKLLARRLQPILTIHSTELQIFQRLCYKNKNQHRGALFWRNVIEVRRFLERIESLNLCDSINAFRSKFYDTTQSVNSIKGPWTHCPDTNYLADYSEKCRKALRLVEKTAERCLNAHRSFHRSITRTLALELHEIIEQIRACTIRLSGIVGSILIITLHVDRRLF</sequence>
<dbReference type="Pfam" id="PF14780">
    <property type="entry name" value="NEPRO_N"/>
    <property type="match status" value="1"/>
</dbReference>
<feature type="domain" description="Nucleolus and neural progenitor protein-like N-terminal" evidence="1">
    <location>
        <begin position="37"/>
        <end position="156"/>
    </location>
</feature>
<dbReference type="PANTHER" id="PTHR34786">
    <property type="entry name" value="OS09G0504900 PROTEIN"/>
    <property type="match status" value="1"/>
</dbReference>
<evidence type="ECO:0000313" key="3">
    <source>
        <dbReference type="Proteomes" id="UP000027222"/>
    </source>
</evidence>
<dbReference type="HOGENOM" id="CLU_110776_0_0_1"/>
<dbReference type="OrthoDB" id="114080at2759"/>